<feature type="region of interest" description="Disordered" evidence="1">
    <location>
        <begin position="488"/>
        <end position="516"/>
    </location>
</feature>
<dbReference type="Proteomes" id="UP000319801">
    <property type="component" value="Unassembled WGS sequence"/>
</dbReference>
<evidence type="ECO:0000256" key="2">
    <source>
        <dbReference type="SAM" id="Phobius"/>
    </source>
</evidence>
<feature type="compositionally biased region" description="Basic and acidic residues" evidence="1">
    <location>
        <begin position="501"/>
        <end position="513"/>
    </location>
</feature>
<feature type="compositionally biased region" description="Basic and acidic residues" evidence="1">
    <location>
        <begin position="34"/>
        <end position="43"/>
    </location>
</feature>
<evidence type="ECO:0000259" key="3">
    <source>
        <dbReference type="Pfam" id="PF06459"/>
    </source>
</evidence>
<dbReference type="PANTHER" id="PTHR46399:SF7">
    <property type="entry name" value="RYANODINE RECEPTOR 2"/>
    <property type="match status" value="1"/>
</dbReference>
<dbReference type="AlphaFoldDB" id="A0A556V2Y2"/>
<feature type="transmembrane region" description="Helical" evidence="2">
    <location>
        <begin position="784"/>
        <end position="804"/>
    </location>
</feature>
<dbReference type="GO" id="GO:0033017">
    <property type="term" value="C:sarcoplasmic reticulum membrane"/>
    <property type="evidence" value="ECO:0007669"/>
    <property type="project" value="TreeGrafter"/>
</dbReference>
<feature type="compositionally biased region" description="Basic and acidic residues" evidence="1">
    <location>
        <begin position="720"/>
        <end position="743"/>
    </location>
</feature>
<dbReference type="GO" id="GO:0005790">
    <property type="term" value="C:smooth endoplasmic reticulum"/>
    <property type="evidence" value="ECO:0007669"/>
    <property type="project" value="TreeGrafter"/>
</dbReference>
<dbReference type="SUPFAM" id="SSF47473">
    <property type="entry name" value="EF-hand"/>
    <property type="match status" value="1"/>
</dbReference>
<dbReference type="GO" id="GO:0042383">
    <property type="term" value="C:sarcolemma"/>
    <property type="evidence" value="ECO:0007669"/>
    <property type="project" value="TreeGrafter"/>
</dbReference>
<feature type="compositionally biased region" description="Acidic residues" evidence="1">
    <location>
        <begin position="490"/>
        <end position="500"/>
    </location>
</feature>
<dbReference type="GO" id="GO:0014808">
    <property type="term" value="P:release of sequestered calcium ion into cytosol by sarcoplasmic reticulum"/>
    <property type="evidence" value="ECO:0007669"/>
    <property type="project" value="TreeGrafter"/>
</dbReference>
<organism evidence="5 6">
    <name type="scientific">Bagarius yarrelli</name>
    <name type="common">Goonch</name>
    <name type="synonym">Bagrus yarrelli</name>
    <dbReference type="NCBI Taxonomy" id="175774"/>
    <lineage>
        <taxon>Eukaryota</taxon>
        <taxon>Metazoa</taxon>
        <taxon>Chordata</taxon>
        <taxon>Craniata</taxon>
        <taxon>Vertebrata</taxon>
        <taxon>Euteleostomi</taxon>
        <taxon>Actinopterygii</taxon>
        <taxon>Neopterygii</taxon>
        <taxon>Teleostei</taxon>
        <taxon>Ostariophysi</taxon>
        <taxon>Siluriformes</taxon>
        <taxon>Sisoridae</taxon>
        <taxon>Sisorinae</taxon>
        <taxon>Bagarius</taxon>
    </lineage>
</organism>
<keyword evidence="2" id="KW-1133">Transmembrane helix</keyword>
<evidence type="ECO:0000313" key="5">
    <source>
        <dbReference type="EMBL" id="TSS85079.1"/>
    </source>
</evidence>
<gene>
    <name evidence="5" type="ORF">Baya_12421</name>
</gene>
<keyword evidence="2" id="KW-0812">Transmembrane</keyword>
<dbReference type="GO" id="GO:0030018">
    <property type="term" value="C:Z disc"/>
    <property type="evidence" value="ECO:0007669"/>
    <property type="project" value="TreeGrafter"/>
</dbReference>
<feature type="transmembrane region" description="Helical" evidence="2">
    <location>
        <begin position="532"/>
        <end position="552"/>
    </location>
</feature>
<dbReference type="GO" id="GO:0034704">
    <property type="term" value="C:calcium channel complex"/>
    <property type="evidence" value="ECO:0007669"/>
    <property type="project" value="TreeGrafter"/>
</dbReference>
<dbReference type="GO" id="GO:0006874">
    <property type="term" value="P:intracellular calcium ion homeostasis"/>
    <property type="evidence" value="ECO:0007669"/>
    <property type="project" value="InterPro"/>
</dbReference>
<evidence type="ECO:0000313" key="6">
    <source>
        <dbReference type="Proteomes" id="UP000319801"/>
    </source>
</evidence>
<sequence length="1021" mass="117894">MWVENEDELDEQKLIEDLAKAGDGENEGGEMGEEERSERTATQREMDPLHQLITLFHQSALTERIRLAEDNLYLAYTDIMAKSCQAEDEDEDGHDEVKTFEEKELEKQRLLYQQARLHHRGASEMVLQRLSAGRGVMGPSVEATLKLGIAILNGGNSDVQQESISDFYWYYSGKKVIDEPGQRNFSKAIRVAKQVFNTLTEYIQGPCTGNQQSLAHSRLWDAVVGFLHVFAHMQMKLSQDSSQIELLKELMDLLKDMVVMLLSMLEGNVVNGTIGKQMVDMLVESSNNVEMILTFFDMFLKLKDLVSSDSFKEYDPVGQGLISEKDFQKAMEGYKRYTVSEMEFLLSCTETDESKLLDYRAFVARFHEPAKDIGFNVAVLLTNLSEHMPHDARLKNFLELADSVLRYFQPHLGRIEIMGSGKRVERVYFEISESSRTQWEKPQVKESKRQFIFDIVNKGGEKEKTELFVNFCEDTIFEMQLAAQISASDRDEEVLETEDDRVDKKKDEDKNPTEENLGGKKGLSLIEMMKQLVLAPICGLMMIICLLSIWNLKRQTKRMSIKSLVLAIILLFQKVLSAIFRTIVGTACFILHVLYLVFLSGCVIEFAKETKLSDFFRNLPDPTSDDVTGVYEAVTHKVRGPKLTGPSRSDVQAMSLDLSTVSRNPQLLTDIFGLQLRKEGGQYMLLSQDSNTIVSEVMNRSKYQAAVSEEEVEEEDEEKYSESEKAEGEDNEKKSQRQEDEVKRRFRRMSSHKAVEPEVQESAMWKIINSQKTKLLNYFARNFYNMRVLALCVSFSINFILLFYKVPLVVFKREKELARKLEFDGLYVTQQPADDDIRGQWDRLAINTPSFPSNYWDKFVKRKVMAKYSELYGTERISELLGLDKTTLDFSYEARKGRRPARELYFKYFVDSYVFKGSLIIDAFGELRDQQEQVKEDMETKCFICGIGSEYFDGVPHGFESHTLHEHNLANYLFFVQYLINKDVTEHTGQESYVWKMYQERCWEFFPVGDCFRKQYEDQLG</sequence>
<proteinExistence type="predicted"/>
<feature type="compositionally biased region" description="Basic and acidic residues" evidence="1">
    <location>
        <begin position="11"/>
        <end position="23"/>
    </location>
</feature>
<dbReference type="InterPro" id="IPR009460">
    <property type="entry name" value="Ryanrecept_TM4-6"/>
</dbReference>
<dbReference type="EMBL" id="VCAZ01000105">
    <property type="protein sequence ID" value="TSS85079.1"/>
    <property type="molecule type" value="Genomic_DNA"/>
</dbReference>
<dbReference type="Pfam" id="PF06459">
    <property type="entry name" value="RR_TM4-6"/>
    <property type="match status" value="1"/>
</dbReference>
<protein>
    <submittedName>
        <fullName evidence="5">Ryanodine receptor 2</fullName>
    </submittedName>
</protein>
<dbReference type="GO" id="GO:0005219">
    <property type="term" value="F:ryanodine-sensitive calcium-release channel activity"/>
    <property type="evidence" value="ECO:0007669"/>
    <property type="project" value="InterPro"/>
</dbReference>
<feature type="region of interest" description="Disordered" evidence="1">
    <location>
        <begin position="1"/>
        <end position="43"/>
    </location>
</feature>
<dbReference type="OrthoDB" id="300855at2759"/>
<dbReference type="InterPro" id="IPR013662">
    <property type="entry name" value="RIH_assoc-dom"/>
</dbReference>
<feature type="transmembrane region" description="Helical" evidence="2">
    <location>
        <begin position="564"/>
        <end position="583"/>
    </location>
</feature>
<feature type="compositionally biased region" description="Acidic residues" evidence="1">
    <location>
        <begin position="708"/>
        <end position="719"/>
    </location>
</feature>
<comment type="caution">
    <text evidence="5">The sequence shown here is derived from an EMBL/GenBank/DDBJ whole genome shotgun (WGS) entry which is preliminary data.</text>
</comment>
<feature type="compositionally biased region" description="Acidic residues" evidence="1">
    <location>
        <begin position="24"/>
        <end position="33"/>
    </location>
</feature>
<dbReference type="InterPro" id="IPR015925">
    <property type="entry name" value="Ryanodine_IP3_receptor"/>
</dbReference>
<keyword evidence="2" id="KW-0472">Membrane</keyword>
<evidence type="ECO:0000259" key="4">
    <source>
        <dbReference type="Pfam" id="PF08454"/>
    </source>
</evidence>
<feature type="domain" description="Ryanodine Receptor TM 4-6" evidence="3">
    <location>
        <begin position="618"/>
        <end position="817"/>
    </location>
</feature>
<feature type="transmembrane region" description="Helical" evidence="2">
    <location>
        <begin position="589"/>
        <end position="607"/>
    </location>
</feature>
<dbReference type="Gene3D" id="1.10.238.10">
    <property type="entry name" value="EF-hand"/>
    <property type="match status" value="1"/>
</dbReference>
<reference evidence="5 6" key="1">
    <citation type="journal article" date="2019" name="Genome Biol. Evol.">
        <title>Whole-Genome Sequencing of the Giant Devil Catfish, Bagarius yarrelli.</title>
        <authorList>
            <person name="Jiang W."/>
            <person name="Lv Y."/>
            <person name="Cheng L."/>
            <person name="Yang K."/>
            <person name="Chao B."/>
            <person name="Wang X."/>
            <person name="Li Y."/>
            <person name="Pan X."/>
            <person name="You X."/>
            <person name="Zhang Y."/>
            <person name="Yang J."/>
            <person name="Li J."/>
            <person name="Zhang X."/>
            <person name="Liu S."/>
            <person name="Sun C."/>
            <person name="Yang J."/>
            <person name="Shi Q."/>
        </authorList>
    </citation>
    <scope>NUCLEOTIDE SEQUENCE [LARGE SCALE GENOMIC DNA]</scope>
    <source>
        <strain evidence="5">JWS20170419001</strain>
        <tissue evidence="5">Muscle</tissue>
    </source>
</reference>
<dbReference type="Pfam" id="PF08454">
    <property type="entry name" value="RIH_assoc"/>
    <property type="match status" value="1"/>
</dbReference>
<feature type="region of interest" description="Disordered" evidence="1">
    <location>
        <begin position="705"/>
        <end position="749"/>
    </location>
</feature>
<dbReference type="PANTHER" id="PTHR46399">
    <property type="entry name" value="B30.2/SPRY DOMAIN-CONTAINING PROTEIN"/>
    <property type="match status" value="1"/>
</dbReference>
<keyword evidence="5" id="KW-0675">Receptor</keyword>
<accession>A0A556V2Y2</accession>
<name>A0A556V2Y2_BAGYA</name>
<dbReference type="GO" id="GO:0006941">
    <property type="term" value="P:striated muscle contraction"/>
    <property type="evidence" value="ECO:0007669"/>
    <property type="project" value="TreeGrafter"/>
</dbReference>
<dbReference type="InterPro" id="IPR011992">
    <property type="entry name" value="EF-hand-dom_pair"/>
</dbReference>
<feature type="domain" description="RyR/IP3R Homology associated" evidence="4">
    <location>
        <begin position="184"/>
        <end position="226"/>
    </location>
</feature>
<keyword evidence="6" id="KW-1185">Reference proteome</keyword>
<feature type="compositionally biased region" description="Acidic residues" evidence="1">
    <location>
        <begin position="1"/>
        <end position="10"/>
    </location>
</feature>
<evidence type="ECO:0000256" key="1">
    <source>
        <dbReference type="SAM" id="MobiDB-lite"/>
    </source>
</evidence>